<reference evidence="1" key="1">
    <citation type="submission" date="2020-08" db="EMBL/GenBank/DDBJ databases">
        <title>Multicomponent nature underlies the extraordinary mechanical properties of spider dragline silk.</title>
        <authorList>
            <person name="Kono N."/>
            <person name="Nakamura H."/>
            <person name="Mori M."/>
            <person name="Yoshida Y."/>
            <person name="Ohtoshi R."/>
            <person name="Malay A.D."/>
            <person name="Moran D.A.P."/>
            <person name="Tomita M."/>
            <person name="Numata K."/>
            <person name="Arakawa K."/>
        </authorList>
    </citation>
    <scope>NUCLEOTIDE SEQUENCE</scope>
</reference>
<organism evidence="1 2">
    <name type="scientific">Trichonephila clavipes</name>
    <name type="common">Golden silk orbweaver</name>
    <name type="synonym">Nephila clavipes</name>
    <dbReference type="NCBI Taxonomy" id="2585209"/>
    <lineage>
        <taxon>Eukaryota</taxon>
        <taxon>Metazoa</taxon>
        <taxon>Ecdysozoa</taxon>
        <taxon>Arthropoda</taxon>
        <taxon>Chelicerata</taxon>
        <taxon>Arachnida</taxon>
        <taxon>Araneae</taxon>
        <taxon>Araneomorphae</taxon>
        <taxon>Entelegynae</taxon>
        <taxon>Araneoidea</taxon>
        <taxon>Nephilidae</taxon>
        <taxon>Trichonephila</taxon>
    </lineage>
</organism>
<evidence type="ECO:0000313" key="1">
    <source>
        <dbReference type="EMBL" id="GFY05271.1"/>
    </source>
</evidence>
<comment type="caution">
    <text evidence="1">The sequence shown here is derived from an EMBL/GenBank/DDBJ whole genome shotgun (WGS) entry which is preliminary data.</text>
</comment>
<protein>
    <submittedName>
        <fullName evidence="1">Uncharacterized protein</fullName>
    </submittedName>
</protein>
<accession>A0A8X6SB63</accession>
<name>A0A8X6SB63_TRICX</name>
<sequence>MSNEIPLRLDEILIWRACPPGKDVESCQTVKSSSCDMRTDGLLSLAPNHDAQCRTGLTFGEMVYVAFSGPPTVVLSIDALQRSRYNDHAGSIGYTPSTNEYPLCSWVVHIKSVDAQTSPRWCGAEVRSQLKCRHLIVFQNYEACLQ</sequence>
<dbReference type="AlphaFoldDB" id="A0A8X6SB63"/>
<evidence type="ECO:0000313" key="2">
    <source>
        <dbReference type="Proteomes" id="UP000887159"/>
    </source>
</evidence>
<dbReference type="Proteomes" id="UP000887159">
    <property type="component" value="Unassembled WGS sequence"/>
</dbReference>
<gene>
    <name evidence="1" type="ORF">TNCV_2207171</name>
</gene>
<keyword evidence="2" id="KW-1185">Reference proteome</keyword>
<proteinExistence type="predicted"/>
<dbReference type="EMBL" id="BMAU01021250">
    <property type="protein sequence ID" value="GFY05271.1"/>
    <property type="molecule type" value="Genomic_DNA"/>
</dbReference>